<protein>
    <submittedName>
        <fullName evidence="1">Uncharacterized protein</fullName>
    </submittedName>
</protein>
<reference evidence="1" key="2">
    <citation type="journal article" date="2008" name="Genome Biol.">
        <title>Improved genome assembly and evidence-based global gene model set for the chordate Ciona intestinalis: new insight into intron and operon populations.</title>
        <authorList>
            <person name="Satou Y."/>
            <person name="Mineta K."/>
            <person name="Ogasawara M."/>
            <person name="Sasakura Y."/>
            <person name="Shoguchi E."/>
            <person name="Ueno K."/>
            <person name="Yamada L."/>
            <person name="Matsumoto J."/>
            <person name="Wasserscheid J."/>
            <person name="Dewar K."/>
            <person name="Wiley G.B."/>
            <person name="Macmil S.L."/>
            <person name="Roe B.A."/>
            <person name="Zeller R.W."/>
            <person name="Hastings K.E."/>
            <person name="Lemaire P."/>
            <person name="Lindquist E."/>
            <person name="Endo T."/>
            <person name="Hotta K."/>
            <person name="Inaba K."/>
        </authorList>
    </citation>
    <scope>NUCLEOTIDE SEQUENCE [LARGE SCALE GENOMIC DNA]</scope>
    <source>
        <strain evidence="1">wild type</strain>
    </source>
</reference>
<accession>H2XSI4</accession>
<dbReference type="HOGENOM" id="CLU_3142537_0_0_1"/>
<sequence length="49" mass="6027">MLHSFIQLLNEQVYETEHPCYNNYRFFGHAKIEQDRFTHLFICSYNITN</sequence>
<evidence type="ECO:0000313" key="2">
    <source>
        <dbReference type="Proteomes" id="UP000008144"/>
    </source>
</evidence>
<reference evidence="1" key="3">
    <citation type="submission" date="2025-08" db="UniProtKB">
        <authorList>
            <consortium name="Ensembl"/>
        </authorList>
    </citation>
    <scope>IDENTIFICATION</scope>
</reference>
<dbReference type="AlphaFoldDB" id="H2XSI4"/>
<dbReference type="EMBL" id="EAAA01001591">
    <property type="status" value="NOT_ANNOTATED_CDS"/>
    <property type="molecule type" value="Genomic_DNA"/>
</dbReference>
<name>H2XSI4_CIOIN</name>
<reference evidence="1" key="4">
    <citation type="submission" date="2025-09" db="UniProtKB">
        <authorList>
            <consortium name="Ensembl"/>
        </authorList>
    </citation>
    <scope>IDENTIFICATION</scope>
</reference>
<dbReference type="InParanoid" id="H2XSI4"/>
<organism evidence="1 2">
    <name type="scientific">Ciona intestinalis</name>
    <name type="common">Transparent sea squirt</name>
    <name type="synonym">Ascidia intestinalis</name>
    <dbReference type="NCBI Taxonomy" id="7719"/>
    <lineage>
        <taxon>Eukaryota</taxon>
        <taxon>Metazoa</taxon>
        <taxon>Chordata</taxon>
        <taxon>Tunicata</taxon>
        <taxon>Ascidiacea</taxon>
        <taxon>Phlebobranchia</taxon>
        <taxon>Cionidae</taxon>
        <taxon>Ciona</taxon>
    </lineage>
</organism>
<dbReference type="Ensembl" id="ENSCINT00000031666.1">
    <property type="protein sequence ID" value="ENSCINP00000032618.1"/>
    <property type="gene ID" value="ENSCING00000020457.1"/>
</dbReference>
<keyword evidence="2" id="KW-1185">Reference proteome</keyword>
<proteinExistence type="predicted"/>
<dbReference type="Proteomes" id="UP000008144">
    <property type="component" value="Chromosome 2"/>
</dbReference>
<evidence type="ECO:0000313" key="1">
    <source>
        <dbReference type="Ensembl" id="ENSCINP00000032618.1"/>
    </source>
</evidence>
<reference evidence="2" key="1">
    <citation type="journal article" date="2002" name="Science">
        <title>The draft genome of Ciona intestinalis: insights into chordate and vertebrate origins.</title>
        <authorList>
            <person name="Dehal P."/>
            <person name="Satou Y."/>
            <person name="Campbell R.K."/>
            <person name="Chapman J."/>
            <person name="Degnan B."/>
            <person name="De Tomaso A."/>
            <person name="Davidson B."/>
            <person name="Di Gregorio A."/>
            <person name="Gelpke M."/>
            <person name="Goodstein D.M."/>
            <person name="Harafuji N."/>
            <person name="Hastings K.E."/>
            <person name="Ho I."/>
            <person name="Hotta K."/>
            <person name="Huang W."/>
            <person name="Kawashima T."/>
            <person name="Lemaire P."/>
            <person name="Martinez D."/>
            <person name="Meinertzhagen I.A."/>
            <person name="Necula S."/>
            <person name="Nonaka M."/>
            <person name="Putnam N."/>
            <person name="Rash S."/>
            <person name="Saiga H."/>
            <person name="Satake M."/>
            <person name="Terry A."/>
            <person name="Yamada L."/>
            <person name="Wang H.G."/>
            <person name="Awazu S."/>
            <person name="Azumi K."/>
            <person name="Boore J."/>
            <person name="Branno M."/>
            <person name="Chin-Bow S."/>
            <person name="DeSantis R."/>
            <person name="Doyle S."/>
            <person name="Francino P."/>
            <person name="Keys D.N."/>
            <person name="Haga S."/>
            <person name="Hayashi H."/>
            <person name="Hino K."/>
            <person name="Imai K.S."/>
            <person name="Inaba K."/>
            <person name="Kano S."/>
            <person name="Kobayashi K."/>
            <person name="Kobayashi M."/>
            <person name="Lee B.I."/>
            <person name="Makabe K.W."/>
            <person name="Manohar C."/>
            <person name="Matassi G."/>
            <person name="Medina M."/>
            <person name="Mochizuki Y."/>
            <person name="Mount S."/>
            <person name="Morishita T."/>
            <person name="Miura S."/>
            <person name="Nakayama A."/>
            <person name="Nishizaka S."/>
            <person name="Nomoto H."/>
            <person name="Ohta F."/>
            <person name="Oishi K."/>
            <person name="Rigoutsos I."/>
            <person name="Sano M."/>
            <person name="Sasaki A."/>
            <person name="Sasakura Y."/>
            <person name="Shoguchi E."/>
            <person name="Shin-i T."/>
            <person name="Spagnuolo A."/>
            <person name="Stainier D."/>
            <person name="Suzuki M.M."/>
            <person name="Tassy O."/>
            <person name="Takatori N."/>
            <person name="Tokuoka M."/>
            <person name="Yagi K."/>
            <person name="Yoshizaki F."/>
            <person name="Wada S."/>
            <person name="Zhang C."/>
            <person name="Hyatt P.D."/>
            <person name="Larimer F."/>
            <person name="Detter C."/>
            <person name="Doggett N."/>
            <person name="Glavina T."/>
            <person name="Hawkins T."/>
            <person name="Richardson P."/>
            <person name="Lucas S."/>
            <person name="Kohara Y."/>
            <person name="Levine M."/>
            <person name="Satoh N."/>
            <person name="Rokhsar D.S."/>
        </authorList>
    </citation>
    <scope>NUCLEOTIDE SEQUENCE [LARGE SCALE GENOMIC DNA]</scope>
</reference>